<proteinExistence type="inferred from homology"/>
<keyword evidence="5" id="KW-0716">Sensory transduction</keyword>
<evidence type="ECO:0000256" key="20">
    <source>
        <dbReference type="ARBA" id="ARBA00049760"/>
    </source>
</evidence>
<dbReference type="Proteomes" id="UP000037069">
    <property type="component" value="Unassembled WGS sequence"/>
</dbReference>
<accession>A0A0L0CM23</accession>
<protein>
    <recommendedName>
        <fullName evidence="20">Dynein axonemal light chain 1</fullName>
    </recommendedName>
</protein>
<evidence type="ECO:0000256" key="8">
    <source>
        <dbReference type="ARBA" id="ARBA00022701"/>
    </source>
</evidence>
<keyword evidence="12" id="KW-0243">Dynein</keyword>
<keyword evidence="11 21" id="KW-1133">Transmembrane helix</keyword>
<dbReference type="EMBL" id="JRES01000204">
    <property type="protein sequence ID" value="KNC33321.1"/>
    <property type="molecule type" value="Genomic_DNA"/>
</dbReference>
<keyword evidence="8" id="KW-0493">Microtubule</keyword>
<dbReference type="AlphaFoldDB" id="A0A0L0CM23"/>
<evidence type="ECO:0000256" key="18">
    <source>
        <dbReference type="ARBA" id="ARBA00023273"/>
    </source>
</evidence>
<evidence type="ECO:0000256" key="3">
    <source>
        <dbReference type="ARBA" id="ARBA00022475"/>
    </source>
</evidence>
<dbReference type="OrthoDB" id="266138at2759"/>
<evidence type="ECO:0000256" key="16">
    <source>
        <dbReference type="ARBA" id="ARBA00023212"/>
    </source>
</evidence>
<keyword evidence="13 21" id="KW-0472">Membrane</keyword>
<feature type="transmembrane region" description="Helical" evidence="21">
    <location>
        <begin position="276"/>
        <end position="297"/>
    </location>
</feature>
<dbReference type="GO" id="GO:0004984">
    <property type="term" value="F:olfactory receptor activity"/>
    <property type="evidence" value="ECO:0007669"/>
    <property type="project" value="InterPro"/>
</dbReference>
<keyword evidence="9" id="KW-0552">Olfaction</keyword>
<evidence type="ECO:0000256" key="1">
    <source>
        <dbReference type="ARBA" id="ARBA00004430"/>
    </source>
</evidence>
<evidence type="ECO:0000256" key="11">
    <source>
        <dbReference type="ARBA" id="ARBA00022989"/>
    </source>
</evidence>
<dbReference type="PANTHER" id="PTHR15454">
    <property type="entry name" value="NISCHARIN RELATED"/>
    <property type="match status" value="1"/>
</dbReference>
<keyword evidence="4" id="KW-0963">Cytoplasm</keyword>
<keyword evidence="17" id="KW-0807">Transducer</keyword>
<dbReference type="GO" id="GO:0005549">
    <property type="term" value="F:odorant binding"/>
    <property type="evidence" value="ECO:0007669"/>
    <property type="project" value="InterPro"/>
</dbReference>
<dbReference type="FunFam" id="3.80.10.10:FF:000049">
    <property type="entry name" value="Dynein light chain 1"/>
    <property type="match status" value="1"/>
</dbReference>
<dbReference type="GO" id="GO:0030286">
    <property type="term" value="C:dynein complex"/>
    <property type="evidence" value="ECO:0007669"/>
    <property type="project" value="UniProtKB-KW"/>
</dbReference>
<feature type="transmembrane region" description="Helical" evidence="21">
    <location>
        <begin position="393"/>
        <end position="412"/>
    </location>
</feature>
<dbReference type="Pfam" id="PF02949">
    <property type="entry name" value="7tm_6"/>
    <property type="match status" value="1"/>
</dbReference>
<evidence type="ECO:0000256" key="2">
    <source>
        <dbReference type="ARBA" id="ARBA00004651"/>
    </source>
</evidence>
<keyword evidence="7 21" id="KW-0812">Transmembrane</keyword>
<dbReference type="PROSITE" id="PS51450">
    <property type="entry name" value="LRR"/>
    <property type="match status" value="3"/>
</dbReference>
<feature type="transmembrane region" description="Helical" evidence="21">
    <location>
        <begin position="339"/>
        <end position="372"/>
    </location>
</feature>
<comment type="subcellular location">
    <subcellularLocation>
        <location evidence="2">Cell membrane</location>
        <topology evidence="2">Multi-pass membrane protein</topology>
    </subcellularLocation>
    <subcellularLocation>
        <location evidence="1">Cytoplasm</location>
        <location evidence="1">Cytoskeleton</location>
        <location evidence="1">Cilium axoneme</location>
    </subcellularLocation>
</comment>
<evidence type="ECO:0000256" key="12">
    <source>
        <dbReference type="ARBA" id="ARBA00023017"/>
    </source>
</evidence>
<dbReference type="InterPro" id="IPR032675">
    <property type="entry name" value="LRR_dom_sf"/>
</dbReference>
<gene>
    <name evidence="22" type="ORF">FF38_06078</name>
</gene>
<dbReference type="InterPro" id="IPR004117">
    <property type="entry name" value="7tm6_olfct_rcpt"/>
</dbReference>
<evidence type="ECO:0000256" key="7">
    <source>
        <dbReference type="ARBA" id="ARBA00022692"/>
    </source>
</evidence>
<evidence type="ECO:0000313" key="23">
    <source>
        <dbReference type="Proteomes" id="UP000037069"/>
    </source>
</evidence>
<evidence type="ECO:0000256" key="10">
    <source>
        <dbReference type="ARBA" id="ARBA00022737"/>
    </source>
</evidence>
<evidence type="ECO:0000256" key="14">
    <source>
        <dbReference type="ARBA" id="ARBA00023170"/>
    </source>
</evidence>
<dbReference type="GO" id="GO:0007165">
    <property type="term" value="P:signal transduction"/>
    <property type="evidence" value="ECO:0007669"/>
    <property type="project" value="UniProtKB-KW"/>
</dbReference>
<keyword evidence="18" id="KW-0966">Cell projection</keyword>
<dbReference type="InterPro" id="IPR001611">
    <property type="entry name" value="Leu-rich_rpt"/>
</dbReference>
<evidence type="ECO:0000256" key="9">
    <source>
        <dbReference type="ARBA" id="ARBA00022725"/>
    </source>
</evidence>
<dbReference type="GO" id="GO:0036158">
    <property type="term" value="P:outer dynein arm assembly"/>
    <property type="evidence" value="ECO:0007669"/>
    <property type="project" value="TreeGrafter"/>
</dbReference>
<keyword evidence="16" id="KW-0206">Cytoskeleton</keyword>
<dbReference type="GO" id="GO:0005930">
    <property type="term" value="C:axoneme"/>
    <property type="evidence" value="ECO:0007669"/>
    <property type="project" value="UniProtKB-SubCell"/>
</dbReference>
<dbReference type="GO" id="GO:0005886">
    <property type="term" value="C:plasma membrane"/>
    <property type="evidence" value="ECO:0007669"/>
    <property type="project" value="UniProtKB-SubCell"/>
</dbReference>
<evidence type="ECO:0000313" key="22">
    <source>
        <dbReference type="EMBL" id="KNC33321.1"/>
    </source>
</evidence>
<name>A0A0L0CM23_LUCCU</name>
<comment type="similarity">
    <text evidence="19">Belongs to the dynein light chain LC1-type family.</text>
</comment>
<evidence type="ECO:0000256" key="17">
    <source>
        <dbReference type="ARBA" id="ARBA00023224"/>
    </source>
</evidence>
<dbReference type="STRING" id="7375.A0A0L0CM23"/>
<keyword evidence="14" id="KW-0675">Receptor</keyword>
<keyword evidence="10" id="KW-0677">Repeat</keyword>
<dbReference type="PANTHER" id="PTHR15454:SF73">
    <property type="entry name" value="DYNEIN AXONEMAL LIGHT CHAIN 1"/>
    <property type="match status" value="1"/>
</dbReference>
<evidence type="ECO:0000256" key="4">
    <source>
        <dbReference type="ARBA" id="ARBA00022490"/>
    </source>
</evidence>
<dbReference type="SUPFAM" id="SSF52058">
    <property type="entry name" value="L domain-like"/>
    <property type="match status" value="1"/>
</dbReference>
<evidence type="ECO:0000256" key="5">
    <source>
        <dbReference type="ARBA" id="ARBA00022606"/>
    </source>
</evidence>
<dbReference type="Gene3D" id="3.80.10.10">
    <property type="entry name" value="Ribonuclease Inhibitor"/>
    <property type="match status" value="1"/>
</dbReference>
<dbReference type="SMART" id="SM00365">
    <property type="entry name" value="LRR_SD22"/>
    <property type="match status" value="5"/>
</dbReference>
<evidence type="ECO:0000256" key="21">
    <source>
        <dbReference type="SAM" id="Phobius"/>
    </source>
</evidence>
<dbReference type="InterPro" id="IPR025875">
    <property type="entry name" value="Leu-rich_rpt_4"/>
</dbReference>
<dbReference type="GO" id="GO:0043014">
    <property type="term" value="F:alpha-tubulin binding"/>
    <property type="evidence" value="ECO:0007669"/>
    <property type="project" value="TreeGrafter"/>
</dbReference>
<comment type="caution">
    <text evidence="22">The sequence shown here is derived from an EMBL/GenBank/DDBJ whole genome shotgun (WGS) entry which is preliminary data.</text>
</comment>
<dbReference type="Pfam" id="PF12799">
    <property type="entry name" value="LRR_4"/>
    <property type="match status" value="1"/>
</dbReference>
<sequence>MSKATTIKEALKRWEEREQQSATQATAIELQFRWPPIEKMDNTLGSLVNCDLMGTETLLNTKGLNVSKIILSFSSRRLSLSTNMIEKIFGLNGMKNLRVLSLARNYIKQISGLEAVADTLQELWISYNLIEKIKGLSALRNLKVLYISNNLIKDWSEFNRLQELESLEDLVVVGNPIADGLDEATWRAECIKRLPTIKKLDGEPVVLNEEPQFLAEGATSCATAFLYLSTSIATSNAFFQRTRVVRMVKFLHEDITGLLRITDPLEEIMLAKTVKYLRIITVLMWTPSLIAGFIAYIDCFYRTAFMPETVFNIPEVLNGTAQPILLFQLFPFGEVYDNFIVGYLGACYALFLGITVIPCWHTFVTCLMKYIVLKYNIIHKRLKDYDNLSKMDYLFIAIYLFVMSFILWLYHWHATLIAECNDELSFALYSSPWYKFPVNVQKSIRLMMMESNTPLIMKAIFVELNLKTFIDVVRGAYSYFSILNSLD</sequence>
<evidence type="ECO:0000256" key="19">
    <source>
        <dbReference type="ARBA" id="ARBA00049659"/>
    </source>
</evidence>
<organism evidence="22 23">
    <name type="scientific">Lucilia cuprina</name>
    <name type="common">Green bottle fly</name>
    <name type="synonym">Australian sheep blowfly</name>
    <dbReference type="NCBI Taxonomy" id="7375"/>
    <lineage>
        <taxon>Eukaryota</taxon>
        <taxon>Metazoa</taxon>
        <taxon>Ecdysozoa</taxon>
        <taxon>Arthropoda</taxon>
        <taxon>Hexapoda</taxon>
        <taxon>Insecta</taxon>
        <taxon>Pterygota</taxon>
        <taxon>Neoptera</taxon>
        <taxon>Endopterygota</taxon>
        <taxon>Diptera</taxon>
        <taxon>Brachycera</taxon>
        <taxon>Muscomorpha</taxon>
        <taxon>Oestroidea</taxon>
        <taxon>Calliphoridae</taxon>
        <taxon>Luciliinae</taxon>
        <taxon>Lucilia</taxon>
    </lineage>
</organism>
<keyword evidence="6" id="KW-0433">Leucine-rich repeat</keyword>
<evidence type="ECO:0000256" key="13">
    <source>
        <dbReference type="ARBA" id="ARBA00023136"/>
    </source>
</evidence>
<keyword evidence="23" id="KW-1185">Reference proteome</keyword>
<keyword evidence="3" id="KW-1003">Cell membrane</keyword>
<evidence type="ECO:0000256" key="6">
    <source>
        <dbReference type="ARBA" id="ARBA00022614"/>
    </source>
</evidence>
<dbReference type="GO" id="GO:0045504">
    <property type="term" value="F:dynein heavy chain binding"/>
    <property type="evidence" value="ECO:0007669"/>
    <property type="project" value="TreeGrafter"/>
</dbReference>
<keyword evidence="15" id="KW-0505">Motor protein</keyword>
<reference evidence="22 23" key="1">
    <citation type="journal article" date="2015" name="Nat. Commun.">
        <title>Lucilia cuprina genome unlocks parasitic fly biology to underpin future interventions.</title>
        <authorList>
            <person name="Anstead C.A."/>
            <person name="Korhonen P.K."/>
            <person name="Young N.D."/>
            <person name="Hall R.S."/>
            <person name="Jex A.R."/>
            <person name="Murali S.C."/>
            <person name="Hughes D.S."/>
            <person name="Lee S.F."/>
            <person name="Perry T."/>
            <person name="Stroehlein A.J."/>
            <person name="Ansell B.R."/>
            <person name="Breugelmans B."/>
            <person name="Hofmann A."/>
            <person name="Qu J."/>
            <person name="Dugan S."/>
            <person name="Lee S.L."/>
            <person name="Chao H."/>
            <person name="Dinh H."/>
            <person name="Han Y."/>
            <person name="Doddapaneni H.V."/>
            <person name="Worley K.C."/>
            <person name="Muzny D.M."/>
            <person name="Ioannidis P."/>
            <person name="Waterhouse R.M."/>
            <person name="Zdobnov E.M."/>
            <person name="James P.J."/>
            <person name="Bagnall N.H."/>
            <person name="Kotze A.C."/>
            <person name="Gibbs R.A."/>
            <person name="Richards S."/>
            <person name="Batterham P."/>
            <person name="Gasser R.B."/>
        </authorList>
    </citation>
    <scope>NUCLEOTIDE SEQUENCE [LARGE SCALE GENOMIC DNA]</scope>
    <source>
        <strain evidence="22 23">LS</strain>
        <tissue evidence="22">Full body</tissue>
    </source>
</reference>
<evidence type="ECO:0000256" key="15">
    <source>
        <dbReference type="ARBA" id="ARBA00023175"/>
    </source>
</evidence>
<dbReference type="GO" id="GO:0005874">
    <property type="term" value="C:microtubule"/>
    <property type="evidence" value="ECO:0007669"/>
    <property type="project" value="UniProtKB-KW"/>
</dbReference>